<comment type="caution">
    <text evidence="2">The sequence shown here is derived from an EMBL/GenBank/DDBJ whole genome shotgun (WGS) entry which is preliminary data.</text>
</comment>
<protein>
    <submittedName>
        <fullName evidence="2">Uncharacterized protein</fullName>
    </submittedName>
</protein>
<evidence type="ECO:0000313" key="1">
    <source>
        <dbReference type="EMBL" id="KAE8982812.1"/>
    </source>
</evidence>
<evidence type="ECO:0000313" key="4">
    <source>
        <dbReference type="Proteomes" id="UP000434957"/>
    </source>
</evidence>
<name>A0A6A4DHC6_9STRA</name>
<gene>
    <name evidence="1" type="ORF">PR001_g23619</name>
    <name evidence="2" type="ORF">PR003_g21278</name>
</gene>
<proteinExistence type="predicted"/>
<reference evidence="2 4" key="1">
    <citation type="submission" date="2018-08" db="EMBL/GenBank/DDBJ databases">
        <title>Genomic investigation of the strawberry pathogen Phytophthora fragariae indicates pathogenicity is determined by transcriptional variation in three key races.</title>
        <authorList>
            <person name="Adams T.M."/>
            <person name="Armitage A.D."/>
            <person name="Sobczyk M.K."/>
            <person name="Bates H.J."/>
            <person name="Dunwell J.M."/>
            <person name="Nellist C.F."/>
            <person name="Harrison R.J."/>
        </authorList>
    </citation>
    <scope>NUCLEOTIDE SEQUENCE [LARGE SCALE GENOMIC DNA]</scope>
    <source>
        <strain evidence="1 3">SCRP249</strain>
        <strain evidence="2 4">SCRP333</strain>
    </source>
</reference>
<accession>A0A6A4DHC6</accession>
<evidence type="ECO:0000313" key="3">
    <source>
        <dbReference type="Proteomes" id="UP000429607"/>
    </source>
</evidence>
<dbReference type="Proteomes" id="UP000434957">
    <property type="component" value="Unassembled WGS sequence"/>
</dbReference>
<dbReference type="EMBL" id="QXFT01001982">
    <property type="protein sequence ID" value="KAE9306278.1"/>
    <property type="molecule type" value="Genomic_DNA"/>
</dbReference>
<sequence length="81" mass="9021">MALTLSLLGAIFTLSLYAVALVGWKADATMCGSWSCSLMLLIHMCDTAFSFAQTFIPCPVVYSWSLQAQRKNPQETNRRRS</sequence>
<dbReference type="EMBL" id="QXFV01002836">
    <property type="protein sequence ID" value="KAE8982812.1"/>
    <property type="molecule type" value="Genomic_DNA"/>
</dbReference>
<keyword evidence="4" id="KW-1185">Reference proteome</keyword>
<organism evidence="2 4">
    <name type="scientific">Phytophthora rubi</name>
    <dbReference type="NCBI Taxonomy" id="129364"/>
    <lineage>
        <taxon>Eukaryota</taxon>
        <taxon>Sar</taxon>
        <taxon>Stramenopiles</taxon>
        <taxon>Oomycota</taxon>
        <taxon>Peronosporomycetes</taxon>
        <taxon>Peronosporales</taxon>
        <taxon>Peronosporaceae</taxon>
        <taxon>Phytophthora</taxon>
    </lineage>
</organism>
<evidence type="ECO:0000313" key="2">
    <source>
        <dbReference type="EMBL" id="KAE9306278.1"/>
    </source>
</evidence>
<dbReference type="Proteomes" id="UP000429607">
    <property type="component" value="Unassembled WGS sequence"/>
</dbReference>
<dbReference type="AlphaFoldDB" id="A0A6A4DHC6"/>